<protein>
    <submittedName>
        <fullName evidence="3">Uncharacterized protein</fullName>
    </submittedName>
</protein>
<evidence type="ECO:0000256" key="1">
    <source>
        <dbReference type="ARBA" id="ARBA00004141"/>
    </source>
</evidence>
<evidence type="ECO:0000256" key="2">
    <source>
        <dbReference type="ARBA" id="ARBA00008017"/>
    </source>
</evidence>
<organism evidence="3 4">
    <name type="scientific">Acer saccharum</name>
    <name type="common">Sugar maple</name>
    <dbReference type="NCBI Taxonomy" id="4024"/>
    <lineage>
        <taxon>Eukaryota</taxon>
        <taxon>Viridiplantae</taxon>
        <taxon>Streptophyta</taxon>
        <taxon>Embryophyta</taxon>
        <taxon>Tracheophyta</taxon>
        <taxon>Spermatophyta</taxon>
        <taxon>Magnoliopsida</taxon>
        <taxon>eudicotyledons</taxon>
        <taxon>Gunneridae</taxon>
        <taxon>Pentapetalae</taxon>
        <taxon>rosids</taxon>
        <taxon>malvids</taxon>
        <taxon>Sapindales</taxon>
        <taxon>Sapindaceae</taxon>
        <taxon>Hippocastanoideae</taxon>
        <taxon>Acereae</taxon>
        <taxon>Acer</taxon>
    </lineage>
</organism>
<name>A0AA39SPT4_ACESA</name>
<comment type="similarity">
    <text evidence="2">Belongs to the MscS (TC 1.A.23) family.</text>
</comment>
<dbReference type="Proteomes" id="UP001168877">
    <property type="component" value="Unassembled WGS sequence"/>
</dbReference>
<sequence>MGDAVEFCVHLSTPAQKIIAMKGRIIEIIEEKKKDHWYLAPSFIFKDVEELNRLRIAIWLTHKMNHQDMGERWMRRAHLVEELVRIFRELDLRYRLFPLDINVRAMPRVNSGGLSSNWHI</sequence>
<dbReference type="GO" id="GO:0006820">
    <property type="term" value="P:monoatomic anion transport"/>
    <property type="evidence" value="ECO:0007669"/>
    <property type="project" value="TreeGrafter"/>
</dbReference>
<evidence type="ECO:0000313" key="3">
    <source>
        <dbReference type="EMBL" id="KAK0602761.1"/>
    </source>
</evidence>
<keyword evidence="4" id="KW-1185">Reference proteome</keyword>
<dbReference type="InterPro" id="IPR016688">
    <property type="entry name" value="MscS-like_plants/fungi"/>
</dbReference>
<dbReference type="GO" id="GO:0005886">
    <property type="term" value="C:plasma membrane"/>
    <property type="evidence" value="ECO:0007669"/>
    <property type="project" value="TreeGrafter"/>
</dbReference>
<evidence type="ECO:0000313" key="4">
    <source>
        <dbReference type="Proteomes" id="UP001168877"/>
    </source>
</evidence>
<dbReference type="EMBL" id="JAUESC010000003">
    <property type="protein sequence ID" value="KAK0602761.1"/>
    <property type="molecule type" value="Genomic_DNA"/>
</dbReference>
<dbReference type="PANTHER" id="PTHR31618:SF1">
    <property type="entry name" value="EF-HAND DOMAIN-CONTAINING PROTEIN"/>
    <property type="match status" value="1"/>
</dbReference>
<accession>A0AA39SPT4</accession>
<gene>
    <name evidence="3" type="ORF">LWI29_036740</name>
</gene>
<dbReference type="GO" id="GO:0008381">
    <property type="term" value="F:mechanosensitive monoatomic ion channel activity"/>
    <property type="evidence" value="ECO:0007669"/>
    <property type="project" value="TreeGrafter"/>
</dbReference>
<reference evidence="3" key="2">
    <citation type="submission" date="2023-06" db="EMBL/GenBank/DDBJ databases">
        <authorList>
            <person name="Swenson N.G."/>
            <person name="Wegrzyn J.L."/>
            <person name="Mcevoy S.L."/>
        </authorList>
    </citation>
    <scope>NUCLEOTIDE SEQUENCE</scope>
    <source>
        <strain evidence="3">NS2018</strain>
        <tissue evidence="3">Leaf</tissue>
    </source>
</reference>
<dbReference type="AlphaFoldDB" id="A0AA39SPT4"/>
<comment type="caution">
    <text evidence="3">The sequence shown here is derived from an EMBL/GenBank/DDBJ whole genome shotgun (WGS) entry which is preliminary data.</text>
</comment>
<reference evidence="3" key="1">
    <citation type="journal article" date="2022" name="Plant J.">
        <title>Strategies of tolerance reflected in two North American maple genomes.</title>
        <authorList>
            <person name="McEvoy S.L."/>
            <person name="Sezen U.U."/>
            <person name="Trouern-Trend A."/>
            <person name="McMahon S.M."/>
            <person name="Schaberg P.G."/>
            <person name="Yang J."/>
            <person name="Wegrzyn J.L."/>
            <person name="Swenson N.G."/>
        </authorList>
    </citation>
    <scope>NUCLEOTIDE SEQUENCE</scope>
    <source>
        <strain evidence="3">NS2018</strain>
    </source>
</reference>
<proteinExistence type="inferred from homology"/>
<dbReference type="PANTHER" id="PTHR31618">
    <property type="entry name" value="MECHANOSENSITIVE ION CHANNEL PROTEIN 5"/>
    <property type="match status" value="1"/>
</dbReference>
<comment type="subcellular location">
    <subcellularLocation>
        <location evidence="1">Membrane</location>
        <topology evidence="1">Multi-pass membrane protein</topology>
    </subcellularLocation>
</comment>